<evidence type="ECO:0000313" key="1">
    <source>
        <dbReference type="EMBL" id="KIO31925.1"/>
    </source>
</evidence>
<proteinExistence type="predicted"/>
<protein>
    <submittedName>
        <fullName evidence="1">Uncharacterized protein</fullName>
    </submittedName>
</protein>
<evidence type="ECO:0000313" key="2">
    <source>
        <dbReference type="Proteomes" id="UP000054248"/>
    </source>
</evidence>
<dbReference type="Proteomes" id="UP000054248">
    <property type="component" value="Unassembled WGS sequence"/>
</dbReference>
<reference evidence="1 2" key="1">
    <citation type="submission" date="2014-04" db="EMBL/GenBank/DDBJ databases">
        <authorList>
            <consortium name="DOE Joint Genome Institute"/>
            <person name="Kuo A."/>
            <person name="Girlanda M."/>
            <person name="Perotto S."/>
            <person name="Kohler A."/>
            <person name="Nagy L.G."/>
            <person name="Floudas D."/>
            <person name="Copeland A."/>
            <person name="Barry K.W."/>
            <person name="Cichocki N."/>
            <person name="Veneault-Fourrey C."/>
            <person name="LaButti K."/>
            <person name="Lindquist E.A."/>
            <person name="Lipzen A."/>
            <person name="Lundell T."/>
            <person name="Morin E."/>
            <person name="Murat C."/>
            <person name="Sun H."/>
            <person name="Tunlid A."/>
            <person name="Henrissat B."/>
            <person name="Grigoriev I.V."/>
            <person name="Hibbett D.S."/>
            <person name="Martin F."/>
            <person name="Nordberg H.P."/>
            <person name="Cantor M.N."/>
            <person name="Hua S.X."/>
        </authorList>
    </citation>
    <scope>NUCLEOTIDE SEQUENCE [LARGE SCALE GENOMIC DNA]</scope>
    <source>
        <strain evidence="1 2">MUT 4182</strain>
    </source>
</reference>
<gene>
    <name evidence="1" type="ORF">M407DRAFT_19182</name>
</gene>
<keyword evidence="2" id="KW-1185">Reference proteome</keyword>
<sequence length="177" mass="20090">MVSVADIPPETLVSIFERSERHKDLLNYALEPDHRRWGRPVDQICSRFQQIDKVKSNFVLTTQGALNYSRRRDEHSGDTLFQNVRQLILPMGSTDFQTASIACSSGAPKSIRMNVVPGSRSETGWMFQTPALSLAGRGPNVESIHADCMFSYDAPLFSSFARLRVLECYSFTVRLRW</sequence>
<name>A0A0C3QIL7_9AGAM</name>
<dbReference type="HOGENOM" id="CLU_1518959_0_0_1"/>
<reference evidence="2" key="2">
    <citation type="submission" date="2015-01" db="EMBL/GenBank/DDBJ databases">
        <title>Evolutionary Origins and Diversification of the Mycorrhizal Mutualists.</title>
        <authorList>
            <consortium name="DOE Joint Genome Institute"/>
            <consortium name="Mycorrhizal Genomics Consortium"/>
            <person name="Kohler A."/>
            <person name="Kuo A."/>
            <person name="Nagy L.G."/>
            <person name="Floudas D."/>
            <person name="Copeland A."/>
            <person name="Barry K.W."/>
            <person name="Cichocki N."/>
            <person name="Veneault-Fourrey C."/>
            <person name="LaButti K."/>
            <person name="Lindquist E.A."/>
            <person name="Lipzen A."/>
            <person name="Lundell T."/>
            <person name="Morin E."/>
            <person name="Murat C."/>
            <person name="Riley R."/>
            <person name="Ohm R."/>
            <person name="Sun H."/>
            <person name="Tunlid A."/>
            <person name="Henrissat B."/>
            <person name="Grigoriev I.V."/>
            <person name="Hibbett D.S."/>
            <person name="Martin F."/>
        </authorList>
    </citation>
    <scope>NUCLEOTIDE SEQUENCE [LARGE SCALE GENOMIC DNA]</scope>
    <source>
        <strain evidence="2">MUT 4182</strain>
    </source>
</reference>
<dbReference type="OrthoDB" id="3255541at2759"/>
<accession>A0A0C3QIL7</accession>
<organism evidence="1 2">
    <name type="scientific">Tulasnella calospora MUT 4182</name>
    <dbReference type="NCBI Taxonomy" id="1051891"/>
    <lineage>
        <taxon>Eukaryota</taxon>
        <taxon>Fungi</taxon>
        <taxon>Dikarya</taxon>
        <taxon>Basidiomycota</taxon>
        <taxon>Agaricomycotina</taxon>
        <taxon>Agaricomycetes</taxon>
        <taxon>Cantharellales</taxon>
        <taxon>Tulasnellaceae</taxon>
        <taxon>Tulasnella</taxon>
    </lineage>
</organism>
<dbReference type="EMBL" id="KN822959">
    <property type="protein sequence ID" value="KIO31925.1"/>
    <property type="molecule type" value="Genomic_DNA"/>
</dbReference>
<dbReference type="AlphaFoldDB" id="A0A0C3QIL7"/>